<dbReference type="EMBL" id="FQWC01000002">
    <property type="protein sequence ID" value="SHG32008.1"/>
    <property type="molecule type" value="Genomic_DNA"/>
</dbReference>
<name>A0A1M5IUI4_9FLAO</name>
<evidence type="ECO:0000313" key="1">
    <source>
        <dbReference type="EMBL" id="SHG32008.1"/>
    </source>
</evidence>
<dbReference type="CDD" id="cd06558">
    <property type="entry name" value="crotonase-like"/>
    <property type="match status" value="1"/>
</dbReference>
<dbReference type="AlphaFoldDB" id="A0A1M5IUI4"/>
<keyword evidence="2" id="KW-1185">Reference proteome</keyword>
<reference evidence="2" key="1">
    <citation type="submission" date="2016-11" db="EMBL/GenBank/DDBJ databases">
        <authorList>
            <person name="Varghese N."/>
            <person name="Submissions S."/>
        </authorList>
    </citation>
    <scope>NUCLEOTIDE SEQUENCE [LARGE SCALE GENOMIC DNA]</scope>
    <source>
        <strain evidence="2">DSM 17963</strain>
    </source>
</reference>
<accession>A0A1M5IUI4</accession>
<dbReference type="InterPro" id="IPR001753">
    <property type="entry name" value="Enoyl-CoA_hydra/iso"/>
</dbReference>
<organism evidence="1 2">
    <name type="scientific">Flavobacterium defluvii</name>
    <dbReference type="NCBI Taxonomy" id="370979"/>
    <lineage>
        <taxon>Bacteria</taxon>
        <taxon>Pseudomonadati</taxon>
        <taxon>Bacteroidota</taxon>
        <taxon>Flavobacteriia</taxon>
        <taxon>Flavobacteriales</taxon>
        <taxon>Flavobacteriaceae</taxon>
        <taxon>Flavobacterium</taxon>
    </lineage>
</organism>
<dbReference type="InterPro" id="IPR029045">
    <property type="entry name" value="ClpP/crotonase-like_dom_sf"/>
</dbReference>
<gene>
    <name evidence="1" type="ORF">SAMN05443663_102515</name>
</gene>
<dbReference type="GO" id="GO:0003824">
    <property type="term" value="F:catalytic activity"/>
    <property type="evidence" value="ECO:0007669"/>
    <property type="project" value="UniProtKB-ARBA"/>
</dbReference>
<dbReference type="OrthoDB" id="9775794at2"/>
<dbReference type="PANTHER" id="PTHR43459">
    <property type="entry name" value="ENOYL-COA HYDRATASE"/>
    <property type="match status" value="1"/>
</dbReference>
<dbReference type="PANTHER" id="PTHR43459:SF1">
    <property type="entry name" value="EG:BACN32G11.4 PROTEIN"/>
    <property type="match status" value="1"/>
</dbReference>
<dbReference type="STRING" id="370979.SAMN05443663_102515"/>
<dbReference type="Pfam" id="PF00378">
    <property type="entry name" value="ECH_1"/>
    <property type="match status" value="1"/>
</dbReference>
<dbReference type="Proteomes" id="UP000184071">
    <property type="component" value="Unassembled WGS sequence"/>
</dbReference>
<dbReference type="SUPFAM" id="SSF52096">
    <property type="entry name" value="ClpP/crotonase"/>
    <property type="match status" value="1"/>
</dbReference>
<evidence type="ECO:0000313" key="2">
    <source>
        <dbReference type="Proteomes" id="UP000184071"/>
    </source>
</evidence>
<dbReference type="Gene3D" id="3.90.226.10">
    <property type="entry name" value="2-enoyl-CoA Hydratase, Chain A, domain 1"/>
    <property type="match status" value="1"/>
</dbReference>
<dbReference type="RefSeq" id="WP_073414547.1">
    <property type="nucleotide sequence ID" value="NZ_FQWC01000002.1"/>
</dbReference>
<protein>
    <submittedName>
        <fullName evidence="1">Enoyl-CoA hydratase/carnithine racemase</fullName>
    </submittedName>
</protein>
<proteinExistence type="predicted"/>
<sequence>MILTTEKISEHYLKVIINNPPINLFGPEFSLELMSLMDDLEANENLKVVVFESANPDYFIAHLDILGASNFPKGEGKTGLSKSWPDIAKRLEQAPFASIALVRGRARGLGSEFIQAMDMRFASREKAFFCQPEIGIGAFPGGGGMERLHLLTGKARALEILLSGYDYDAETAAAYGWVNRAVADAELDTFVNNLANRIASFDKKIITAIKSIINDRAVNPTNAHIMDTQTKFFEALAQPEAAVRIKSLFEKGLQQNGDLELNLGSRL</sequence>